<evidence type="ECO:0000313" key="5">
    <source>
        <dbReference type="Proteomes" id="UP000252174"/>
    </source>
</evidence>
<dbReference type="PANTHER" id="PTHR44227">
    <property type="match status" value="1"/>
</dbReference>
<dbReference type="OrthoDB" id="9766710at2"/>
<gene>
    <name evidence="4" type="ORF">DFR45_101179</name>
</gene>
<dbReference type="InterPro" id="IPR052346">
    <property type="entry name" value="O-mannosyl-transferase_TMTC"/>
</dbReference>
<dbReference type="EMBL" id="QPJU01000001">
    <property type="protein sequence ID" value="RCX11652.1"/>
    <property type="molecule type" value="Genomic_DNA"/>
</dbReference>
<dbReference type="SMART" id="SM00028">
    <property type="entry name" value="TPR"/>
    <property type="match status" value="4"/>
</dbReference>
<dbReference type="InterPro" id="IPR019734">
    <property type="entry name" value="TPR_rpt"/>
</dbReference>
<name>A0A369AQJ5_9BURK</name>
<evidence type="ECO:0000313" key="4">
    <source>
        <dbReference type="EMBL" id="RCX11652.1"/>
    </source>
</evidence>
<keyword evidence="2 3" id="KW-0802">TPR repeat</keyword>
<sequence length="606" mass="67627">MNIPIRSVRFDYYGPMIRPHRLRTIAIAAVFVAAIFAGLTGRAYAGTEKHTSRNPTPDPADMQAALDAELFYDILLGELSLRSGDPGAAYALMLEAARRSGDEQLYRRAADIALQARSGDYALKAVQAWKEAHPESREANRYLLQILVALNRIEETPQLLRQELAQASANDKNALLLMVPQLYARASDKTLAAQVVEQALSEVVTDPATAPAAWVAIGRMRLAAKDYAGALAAAQRAQELAPTSDGAMLLALELLENGQTQAQALVDRYLAGQPKAELRMAYAGVLLNLQRNAEAEKELQAVTRAKPDFPDTWLLLAALQLQKNQLNDTEKSLQRFLELLDKADVDAATRQRGQTQAYLMYAQIAEKRHDYAAAESWLKRIDNAQDMFSVQRQRASVLAHQGKIEQARALLRNLPGATPQAARLKLQAEVQLLQEMQMYREAYEVQSQLVAQNPQDDDLVYDLALLAEKAGKPQVMEKLLRELIAHRPDYYHAYNALGYSLADRGVQLEEAKRLISKALEFAPGDPYITDSLGWVEFRLGRHDEALRLLESAYKTRPDAEIAAHLGEVLWSIGERHRALSIWKEGRRLNPDNETLQSTLKRLGVRL</sequence>
<feature type="repeat" description="TPR" evidence="3">
    <location>
        <begin position="559"/>
        <end position="592"/>
    </location>
</feature>
<dbReference type="Pfam" id="PF13432">
    <property type="entry name" value="TPR_16"/>
    <property type="match status" value="3"/>
</dbReference>
<dbReference type="Proteomes" id="UP000252174">
    <property type="component" value="Unassembled WGS sequence"/>
</dbReference>
<dbReference type="PROSITE" id="PS50005">
    <property type="entry name" value="TPR"/>
    <property type="match status" value="2"/>
</dbReference>
<evidence type="ECO:0000256" key="1">
    <source>
        <dbReference type="ARBA" id="ARBA00022737"/>
    </source>
</evidence>
<reference evidence="4 5" key="1">
    <citation type="submission" date="2018-07" db="EMBL/GenBank/DDBJ databases">
        <title>Genomic Encyclopedia of Type Strains, Phase IV (KMG-IV): sequencing the most valuable type-strain genomes for metagenomic binning, comparative biology and taxonomic classification.</title>
        <authorList>
            <person name="Goeker M."/>
        </authorList>
    </citation>
    <scope>NUCLEOTIDE SEQUENCE [LARGE SCALE GENOMIC DNA]</scope>
    <source>
        <strain evidence="4 5">DSM 100911</strain>
    </source>
</reference>
<proteinExistence type="predicted"/>
<dbReference type="SUPFAM" id="SSF48452">
    <property type="entry name" value="TPR-like"/>
    <property type="match status" value="4"/>
</dbReference>
<keyword evidence="1" id="KW-0677">Repeat</keyword>
<protein>
    <submittedName>
        <fullName evidence="4">Tetratricopeptide repeat protein</fullName>
    </submittedName>
</protein>
<organism evidence="4 5">
    <name type="scientific">Extensimonas vulgaris</name>
    <dbReference type="NCBI Taxonomy" id="1031594"/>
    <lineage>
        <taxon>Bacteria</taxon>
        <taxon>Pseudomonadati</taxon>
        <taxon>Pseudomonadota</taxon>
        <taxon>Betaproteobacteria</taxon>
        <taxon>Burkholderiales</taxon>
        <taxon>Comamonadaceae</taxon>
        <taxon>Extensimonas</taxon>
    </lineage>
</organism>
<comment type="caution">
    <text evidence="4">The sequence shown here is derived from an EMBL/GenBank/DDBJ whole genome shotgun (WGS) entry which is preliminary data.</text>
</comment>
<keyword evidence="5" id="KW-1185">Reference proteome</keyword>
<dbReference type="PANTHER" id="PTHR44227:SF3">
    <property type="entry name" value="PROTEIN O-MANNOSYL-TRANSFERASE TMTC4"/>
    <property type="match status" value="1"/>
</dbReference>
<accession>A0A369AQJ5</accession>
<dbReference type="Gene3D" id="1.25.40.10">
    <property type="entry name" value="Tetratricopeptide repeat domain"/>
    <property type="match status" value="2"/>
</dbReference>
<dbReference type="InterPro" id="IPR011990">
    <property type="entry name" value="TPR-like_helical_dom_sf"/>
</dbReference>
<evidence type="ECO:0000256" key="2">
    <source>
        <dbReference type="ARBA" id="ARBA00022803"/>
    </source>
</evidence>
<evidence type="ECO:0000256" key="3">
    <source>
        <dbReference type="PROSITE-ProRule" id="PRU00339"/>
    </source>
</evidence>
<feature type="repeat" description="TPR" evidence="3">
    <location>
        <begin position="211"/>
        <end position="244"/>
    </location>
</feature>
<dbReference type="AlphaFoldDB" id="A0A369AQJ5"/>